<reference evidence="1 2" key="1">
    <citation type="journal article" date="2012" name="J. Bacteriol.">
        <title>Draft Genome Sequence of Cecembia lonarensis Strain LW9T, Isolated from Lonar Lake, a Haloalkaline Lake in India.</title>
        <authorList>
            <person name="Shivaji S."/>
            <person name="Ara S."/>
            <person name="Singh A."/>
            <person name="Pinnaka A.K."/>
        </authorList>
    </citation>
    <scope>NUCLEOTIDE SEQUENCE [LARGE SCALE GENOMIC DNA]</scope>
    <source>
        <strain evidence="1 2">LW9</strain>
    </source>
</reference>
<accession>K1LC19</accession>
<dbReference type="EMBL" id="AMGM01000082">
    <property type="protein sequence ID" value="EKB47903.1"/>
    <property type="molecule type" value="Genomic_DNA"/>
</dbReference>
<proteinExistence type="predicted"/>
<sequence length="362" mass="40907">MLYSKMLWAISLIAVFFFFMRCNSKDLEFIQPYQFIVADFEDTPNLEEVIEEEPEVEEAVEATVVVPEAPSAIINDLENAESDEDVDRESVEVLTKVTDFVETEVEDEEKQAAVSTAVDNITEESVEEFLQEDAEVDEDILAVAIGAAESVDLGDLFPDLDLPDLPDDVDLGEEGRFEFDAISEIEFDLEQFRVNTLVGPCADAARNAFDVALSNLNTQRDNNLNTVTQNFNRRVTDANDRLTSRNQVALTNFRNGLRGLNEFIVSNLRAASSIERFNPRLARNLRNFTVLYMHYFRFILDRQYRFNLESIQRQRNIEVANAQVLRNNSISSINASYNAAVTSLNNTLSNALNNCHNQGTGN</sequence>
<organism evidence="1 2">
    <name type="scientific">Cecembia lonarensis (strain CCUG 58316 / KCTC 22772 / LW9)</name>
    <dbReference type="NCBI Taxonomy" id="1225176"/>
    <lineage>
        <taxon>Bacteria</taxon>
        <taxon>Pseudomonadati</taxon>
        <taxon>Bacteroidota</taxon>
        <taxon>Cytophagia</taxon>
        <taxon>Cytophagales</taxon>
        <taxon>Cyclobacteriaceae</taxon>
        <taxon>Cecembia</taxon>
    </lineage>
</organism>
<dbReference type="Proteomes" id="UP000004478">
    <property type="component" value="Unassembled WGS sequence"/>
</dbReference>
<name>K1LC19_CECL9</name>
<comment type="caution">
    <text evidence="1">The sequence shown here is derived from an EMBL/GenBank/DDBJ whole genome shotgun (WGS) entry which is preliminary data.</text>
</comment>
<gene>
    <name evidence="1" type="ORF">B879_03491</name>
</gene>
<evidence type="ECO:0000313" key="2">
    <source>
        <dbReference type="Proteomes" id="UP000004478"/>
    </source>
</evidence>
<protein>
    <submittedName>
        <fullName evidence="1">Uncharacterized protein</fullName>
    </submittedName>
</protein>
<keyword evidence="2" id="KW-1185">Reference proteome</keyword>
<dbReference type="AlphaFoldDB" id="K1LC19"/>
<evidence type="ECO:0000313" key="1">
    <source>
        <dbReference type="EMBL" id="EKB47903.1"/>
    </source>
</evidence>